<feature type="compositionally biased region" description="Polar residues" evidence="7">
    <location>
        <begin position="248"/>
        <end position="257"/>
    </location>
</feature>
<feature type="region of interest" description="Disordered" evidence="7">
    <location>
        <begin position="230"/>
        <end position="309"/>
    </location>
</feature>
<evidence type="ECO:0000256" key="3">
    <source>
        <dbReference type="ARBA" id="ARBA00023125"/>
    </source>
</evidence>
<dbReference type="OrthoDB" id="60033at2759"/>
<name>A0A0G4IXD0_PLABS</name>
<feature type="domain" description="HSF-type DNA-binding" evidence="8">
    <location>
        <begin position="4"/>
        <end position="98"/>
    </location>
</feature>
<evidence type="ECO:0000313" key="10">
    <source>
        <dbReference type="EMBL" id="SPQ97977.1"/>
    </source>
</evidence>
<dbReference type="STRING" id="37360.A0A0G4IXD0"/>
<geneLocation type="mitochondrion" evidence="10"/>
<organism evidence="9 11">
    <name type="scientific">Plasmodiophora brassicae</name>
    <name type="common">Clubroot disease agent</name>
    <dbReference type="NCBI Taxonomy" id="37360"/>
    <lineage>
        <taxon>Eukaryota</taxon>
        <taxon>Sar</taxon>
        <taxon>Rhizaria</taxon>
        <taxon>Endomyxa</taxon>
        <taxon>Phytomyxea</taxon>
        <taxon>Plasmodiophorida</taxon>
        <taxon>Plasmodiophoridae</taxon>
        <taxon>Plasmodiophora</taxon>
    </lineage>
</organism>
<keyword evidence="2" id="KW-0805">Transcription regulation</keyword>
<dbReference type="FunFam" id="1.10.10.10:FF:000027">
    <property type="entry name" value="Heat shock transcription factor 1"/>
    <property type="match status" value="1"/>
</dbReference>
<dbReference type="EMBL" id="CDSF01000092">
    <property type="protein sequence ID" value="CEO99696.1"/>
    <property type="molecule type" value="Genomic_DNA"/>
</dbReference>
<feature type="region of interest" description="Disordered" evidence="7">
    <location>
        <begin position="168"/>
        <end position="192"/>
    </location>
</feature>
<evidence type="ECO:0000313" key="11">
    <source>
        <dbReference type="Proteomes" id="UP000039324"/>
    </source>
</evidence>
<dbReference type="InterPro" id="IPR036390">
    <property type="entry name" value="WH_DNA-bd_sf"/>
</dbReference>
<dbReference type="GO" id="GO:0003700">
    <property type="term" value="F:DNA-binding transcription factor activity"/>
    <property type="evidence" value="ECO:0007669"/>
    <property type="project" value="InterPro"/>
</dbReference>
<dbReference type="PANTHER" id="PTHR10015:SF427">
    <property type="entry name" value="HEAT SHOCK FACTOR PROTEIN"/>
    <property type="match status" value="1"/>
</dbReference>
<evidence type="ECO:0000256" key="7">
    <source>
        <dbReference type="SAM" id="MobiDB-lite"/>
    </source>
</evidence>
<dbReference type="PANTHER" id="PTHR10015">
    <property type="entry name" value="HEAT SHOCK TRANSCRIPTION FACTOR"/>
    <property type="match status" value="1"/>
</dbReference>
<keyword evidence="10" id="KW-0496">Mitochondrion</keyword>
<evidence type="ECO:0000256" key="1">
    <source>
        <dbReference type="ARBA" id="ARBA00004123"/>
    </source>
</evidence>
<dbReference type="InterPro" id="IPR000232">
    <property type="entry name" value="HSF_DNA-bd"/>
</dbReference>
<accession>A0A0G4IXD0</accession>
<comment type="similarity">
    <text evidence="6">Belongs to the HSF family.</text>
</comment>
<dbReference type="Proteomes" id="UP000039324">
    <property type="component" value="Unassembled WGS sequence"/>
</dbReference>
<feature type="compositionally biased region" description="Basic and acidic residues" evidence="7">
    <location>
        <begin position="183"/>
        <end position="192"/>
    </location>
</feature>
<protein>
    <recommendedName>
        <fullName evidence="8">HSF-type DNA-binding domain-containing protein</fullName>
    </recommendedName>
</protein>
<dbReference type="Pfam" id="PF00447">
    <property type="entry name" value="HSF_DNA-bind"/>
    <property type="match status" value="1"/>
</dbReference>
<evidence type="ECO:0000256" key="2">
    <source>
        <dbReference type="ARBA" id="ARBA00023015"/>
    </source>
</evidence>
<evidence type="ECO:0000313" key="12">
    <source>
        <dbReference type="Proteomes" id="UP000290189"/>
    </source>
</evidence>
<sequence length="309" mass="34175">MDEPSSAFIQKTYTMASSPDDDTIVWSDDGQAILVLDIARLERETLPKYFRHNQFKSFVRQLHGYGFSKTTLRNGDSEFRHPLFVRGRPDLLKQIGRKAADAQEEQKQRTRAMEEQMRWLVEENERLHSIVRLLFEDHAILSARIRMYEPDDVMSAPAAAASAYYHGSQQGQPAMGSASPGRDAMRAASADRDGMRSMPLCYEQQQQQQQVEPAFGTSRSNFVLPRYDSQQMQPAAGSPVPNRDGMPSRSSSTTTDETAAGASGGGIEPGAGVPPASSGGSAIPPDGRDVTHRQANPIARRFTPYIINK</sequence>
<dbReference type="AlphaFoldDB" id="A0A0G4IXD0"/>
<evidence type="ECO:0000259" key="8">
    <source>
        <dbReference type="SMART" id="SM00415"/>
    </source>
</evidence>
<dbReference type="GO" id="GO:0043565">
    <property type="term" value="F:sequence-specific DNA binding"/>
    <property type="evidence" value="ECO:0007669"/>
    <property type="project" value="InterPro"/>
</dbReference>
<feature type="compositionally biased region" description="Low complexity" evidence="7">
    <location>
        <begin position="270"/>
        <end position="285"/>
    </location>
</feature>
<keyword evidence="5" id="KW-0539">Nucleus</keyword>
<dbReference type="SUPFAM" id="SSF46785">
    <property type="entry name" value="Winged helix' DNA-binding domain"/>
    <property type="match status" value="1"/>
</dbReference>
<evidence type="ECO:0000256" key="4">
    <source>
        <dbReference type="ARBA" id="ARBA00023163"/>
    </source>
</evidence>
<dbReference type="SMART" id="SM00415">
    <property type="entry name" value="HSF"/>
    <property type="match status" value="1"/>
</dbReference>
<dbReference type="GO" id="GO:0005634">
    <property type="term" value="C:nucleus"/>
    <property type="evidence" value="ECO:0007669"/>
    <property type="project" value="UniProtKB-SubCell"/>
</dbReference>
<gene>
    <name evidence="9" type="ORF">PBRA_007429</name>
    <name evidence="10" type="ORF">PLBR_LOCUS5192</name>
</gene>
<reference evidence="10 12" key="2">
    <citation type="submission" date="2018-03" db="EMBL/GenBank/DDBJ databases">
        <authorList>
            <person name="Fogelqvist J."/>
        </authorList>
    </citation>
    <scope>NUCLEOTIDE SEQUENCE [LARGE SCALE GENOMIC DNA]</scope>
</reference>
<dbReference type="PRINTS" id="PR00056">
    <property type="entry name" value="HSFDOMAIN"/>
</dbReference>
<reference evidence="9 11" key="1">
    <citation type="submission" date="2015-02" db="EMBL/GenBank/DDBJ databases">
        <authorList>
            <person name="Chooi Y.-H."/>
        </authorList>
    </citation>
    <scope>NUCLEOTIDE SEQUENCE [LARGE SCALE GENOMIC DNA]</scope>
    <source>
        <strain evidence="9">E3</strain>
    </source>
</reference>
<dbReference type="EMBL" id="OVEO01000008">
    <property type="protein sequence ID" value="SPQ97977.1"/>
    <property type="molecule type" value="Genomic_DNA"/>
</dbReference>
<keyword evidence="3" id="KW-0238">DNA-binding</keyword>
<dbReference type="InterPro" id="IPR036388">
    <property type="entry name" value="WH-like_DNA-bd_sf"/>
</dbReference>
<dbReference type="Gene3D" id="1.10.10.10">
    <property type="entry name" value="Winged helix-like DNA-binding domain superfamily/Winged helix DNA-binding domain"/>
    <property type="match status" value="1"/>
</dbReference>
<keyword evidence="11" id="KW-1185">Reference proteome</keyword>
<dbReference type="Proteomes" id="UP000290189">
    <property type="component" value="Unassembled WGS sequence"/>
</dbReference>
<keyword evidence="4" id="KW-0804">Transcription</keyword>
<comment type="subcellular location">
    <subcellularLocation>
        <location evidence="1">Nucleus</location>
    </subcellularLocation>
</comment>
<proteinExistence type="inferred from homology"/>
<evidence type="ECO:0000256" key="5">
    <source>
        <dbReference type="ARBA" id="ARBA00023242"/>
    </source>
</evidence>
<evidence type="ECO:0000313" key="9">
    <source>
        <dbReference type="EMBL" id="CEO99696.1"/>
    </source>
</evidence>
<evidence type="ECO:0000256" key="6">
    <source>
        <dbReference type="RuleBase" id="RU004020"/>
    </source>
</evidence>